<sequence length="222" mass="26127">MIQIWFQRDQNIPSRINIDHDSKIHNLKQVVFDRTNIGQYQTWYKDERLRPWAKVPQDTADDEPIIFVKIADVLPSESQEFAARGTCETLRCGGRPCAQCHLCRDWHFISDQNMWNRVRNWRNWQREDWRRWHARRIKLFKRRCWDGATCDCSRLFPFFYIDLGLLAAAAATATTATVDTVDATTKRPHNRAIAGPDLGCCPPRCPDDRDDRDDHICLCEIH</sequence>
<protein>
    <submittedName>
        <fullName evidence="1">Uncharacterized protein</fullName>
    </submittedName>
</protein>
<organism evidence="1 3">
    <name type="scientific">Adineta steineri</name>
    <dbReference type="NCBI Taxonomy" id="433720"/>
    <lineage>
        <taxon>Eukaryota</taxon>
        <taxon>Metazoa</taxon>
        <taxon>Spiralia</taxon>
        <taxon>Gnathifera</taxon>
        <taxon>Rotifera</taxon>
        <taxon>Eurotatoria</taxon>
        <taxon>Bdelloidea</taxon>
        <taxon>Adinetida</taxon>
        <taxon>Adinetidae</taxon>
        <taxon>Adineta</taxon>
    </lineage>
</organism>
<dbReference type="Proteomes" id="UP000663881">
    <property type="component" value="Unassembled WGS sequence"/>
</dbReference>
<evidence type="ECO:0000313" key="1">
    <source>
        <dbReference type="EMBL" id="CAF1120787.1"/>
    </source>
</evidence>
<dbReference type="EMBL" id="CAJNON010000225">
    <property type="protein sequence ID" value="CAF1120787.1"/>
    <property type="molecule type" value="Genomic_DNA"/>
</dbReference>
<comment type="caution">
    <text evidence="1">The sequence shown here is derived from an EMBL/GenBank/DDBJ whole genome shotgun (WGS) entry which is preliminary data.</text>
</comment>
<dbReference type="EMBL" id="CAJOAY010005383">
    <property type="protein sequence ID" value="CAF4105714.1"/>
    <property type="molecule type" value="Genomic_DNA"/>
</dbReference>
<accession>A0A814QJ25</accession>
<name>A0A814QJ25_9BILA</name>
<evidence type="ECO:0000313" key="2">
    <source>
        <dbReference type="EMBL" id="CAF4105714.1"/>
    </source>
</evidence>
<evidence type="ECO:0000313" key="3">
    <source>
        <dbReference type="Proteomes" id="UP000663891"/>
    </source>
</evidence>
<dbReference type="AlphaFoldDB" id="A0A814QJ25"/>
<reference evidence="1" key="1">
    <citation type="submission" date="2021-02" db="EMBL/GenBank/DDBJ databases">
        <authorList>
            <person name="Nowell W R."/>
        </authorList>
    </citation>
    <scope>NUCLEOTIDE SEQUENCE</scope>
</reference>
<proteinExistence type="predicted"/>
<dbReference type="Proteomes" id="UP000663891">
    <property type="component" value="Unassembled WGS sequence"/>
</dbReference>
<gene>
    <name evidence="2" type="ORF">OKA104_LOCUS35923</name>
    <name evidence="1" type="ORF">VCS650_LOCUS21179</name>
</gene>